<dbReference type="AlphaFoldDB" id="A0A1I0JWV5"/>
<accession>A0A1I0JWV5</accession>
<dbReference type="CDD" id="cd03801">
    <property type="entry name" value="GT4_PimA-like"/>
    <property type="match status" value="1"/>
</dbReference>
<dbReference type="STRING" id="392421.SAMN04488694_1683"/>
<gene>
    <name evidence="4" type="ORF">SAMN04488694_1683</name>
</gene>
<dbReference type="Proteomes" id="UP000199320">
    <property type="component" value="Unassembled WGS sequence"/>
</dbReference>
<dbReference type="SUPFAM" id="SSF53756">
    <property type="entry name" value="UDP-Glycosyltransferase/glycogen phosphorylase"/>
    <property type="match status" value="1"/>
</dbReference>
<feature type="domain" description="Glycosyltransferase subfamily 4-like N-terminal" evidence="3">
    <location>
        <begin position="17"/>
        <end position="183"/>
    </location>
</feature>
<dbReference type="EMBL" id="FOIC01000068">
    <property type="protein sequence ID" value="SEU14606.1"/>
    <property type="molecule type" value="Genomic_DNA"/>
</dbReference>
<dbReference type="InterPro" id="IPR001296">
    <property type="entry name" value="Glyco_trans_1"/>
</dbReference>
<dbReference type="PANTHER" id="PTHR46401">
    <property type="entry name" value="GLYCOSYLTRANSFERASE WBBK-RELATED"/>
    <property type="match status" value="1"/>
</dbReference>
<keyword evidence="1 4" id="KW-0808">Transferase</keyword>
<proteinExistence type="predicted"/>
<reference evidence="5" key="1">
    <citation type="submission" date="2016-10" db="EMBL/GenBank/DDBJ databases">
        <authorList>
            <person name="Varghese N."/>
            <person name="Submissions S."/>
        </authorList>
    </citation>
    <scope>NUCLEOTIDE SEQUENCE [LARGE SCALE GENOMIC DNA]</scope>
    <source>
        <strain evidence="5">CDM_6</strain>
    </source>
</reference>
<evidence type="ECO:0000313" key="5">
    <source>
        <dbReference type="Proteomes" id="UP000199320"/>
    </source>
</evidence>
<evidence type="ECO:0000259" key="2">
    <source>
        <dbReference type="Pfam" id="PF00534"/>
    </source>
</evidence>
<dbReference type="PANTHER" id="PTHR46401:SF2">
    <property type="entry name" value="GLYCOSYLTRANSFERASE WBBK-RELATED"/>
    <property type="match status" value="1"/>
</dbReference>
<name>A0A1I0JWV5_9EURY</name>
<dbReference type="Pfam" id="PF13439">
    <property type="entry name" value="Glyco_transf_4"/>
    <property type="match status" value="1"/>
</dbReference>
<dbReference type="GO" id="GO:0016757">
    <property type="term" value="F:glycosyltransferase activity"/>
    <property type="evidence" value="ECO:0007669"/>
    <property type="project" value="InterPro"/>
</dbReference>
<evidence type="ECO:0000256" key="1">
    <source>
        <dbReference type="ARBA" id="ARBA00022679"/>
    </source>
</evidence>
<evidence type="ECO:0000313" key="4">
    <source>
        <dbReference type="EMBL" id="SEU14606.1"/>
    </source>
</evidence>
<dbReference type="InterPro" id="IPR028098">
    <property type="entry name" value="Glyco_trans_4-like_N"/>
</dbReference>
<sequence>MQVLMLDPSAFTPPYDHHLCRGLSTVGCDLTLYTTRSDYHLWDGERAYDWIEYFYRATNTLYSDRDGLPGRTAVKGIEHVIDMTRFIRKAWSLDPDVIHIQWTPVPVVDQWFLQALARVAPLVFTVHNTTPFHGASTSRIQLLGADTIHETADHLIVHTETSRDELINRGIPATKISVVPHGILEYPSATAADGKADADNQTILFFGTIKPYKNIDTLLEAYAALPAETRDTTDLHIAGYPKMDAKLLQRWARDLGIESSVRWDLRFVPDSEVSALFDTADVIAFPYDDVDQSGALLTALQYETPIVATDIAGFAEVLTDGEHGFLVPPNDAVALADALDNVLADPELLACMRENISDLAESIPSWTEIAAKTQDVYRSVT</sequence>
<dbReference type="Gene3D" id="3.40.50.2000">
    <property type="entry name" value="Glycogen Phosphorylase B"/>
    <property type="match status" value="2"/>
</dbReference>
<keyword evidence="5" id="KW-1185">Reference proteome</keyword>
<protein>
    <submittedName>
        <fullName evidence="4">Glycosyltransferase involved in cell wall bisynthesis</fullName>
    </submittedName>
</protein>
<feature type="domain" description="Glycosyl transferase family 1" evidence="2">
    <location>
        <begin position="195"/>
        <end position="355"/>
    </location>
</feature>
<evidence type="ECO:0000259" key="3">
    <source>
        <dbReference type="Pfam" id="PF13439"/>
    </source>
</evidence>
<dbReference type="Pfam" id="PF00534">
    <property type="entry name" value="Glycos_transf_1"/>
    <property type="match status" value="1"/>
</dbReference>
<organism evidence="4 5">
    <name type="scientific">Natrinema hispanicum</name>
    <dbReference type="NCBI Taxonomy" id="392421"/>
    <lineage>
        <taxon>Archaea</taxon>
        <taxon>Methanobacteriati</taxon>
        <taxon>Methanobacteriota</taxon>
        <taxon>Stenosarchaea group</taxon>
        <taxon>Halobacteria</taxon>
        <taxon>Halobacteriales</taxon>
        <taxon>Natrialbaceae</taxon>
        <taxon>Natrinema</taxon>
    </lineage>
</organism>